<evidence type="ECO:0000313" key="9">
    <source>
        <dbReference type="EMBL" id="OBZ81867.1"/>
    </source>
</evidence>
<evidence type="ECO:0000259" key="8">
    <source>
        <dbReference type="Pfam" id="PF10744"/>
    </source>
</evidence>
<dbReference type="Proteomes" id="UP000093000">
    <property type="component" value="Unassembled WGS sequence"/>
</dbReference>
<dbReference type="GO" id="GO:0003712">
    <property type="term" value="F:transcription coregulator activity"/>
    <property type="evidence" value="ECO:0007669"/>
    <property type="project" value="InterPro"/>
</dbReference>
<keyword evidence="3 7" id="KW-0805">Transcription regulation</keyword>
<comment type="similarity">
    <text evidence="2 7">Belongs to the Mediator complex subunit 1 family.</text>
</comment>
<name>A0A1C7MYF5_9FUNG</name>
<evidence type="ECO:0000313" key="10">
    <source>
        <dbReference type="Proteomes" id="UP000093000"/>
    </source>
</evidence>
<evidence type="ECO:0000256" key="5">
    <source>
        <dbReference type="ARBA" id="ARBA00023163"/>
    </source>
</evidence>
<evidence type="ECO:0000256" key="2">
    <source>
        <dbReference type="ARBA" id="ARBA00006210"/>
    </source>
</evidence>
<gene>
    <name evidence="9" type="primary">med1</name>
    <name evidence="9" type="ORF">A0J61_10084</name>
</gene>
<keyword evidence="5 7" id="KW-0804">Transcription</keyword>
<evidence type="ECO:0000256" key="3">
    <source>
        <dbReference type="ARBA" id="ARBA00023015"/>
    </source>
</evidence>
<dbReference type="PANTHER" id="PTHR35041">
    <property type="entry name" value="MEDIATOR OF RNA POLYMERASE II TRANSCRIPTION SUBUNIT 1"/>
    <property type="match status" value="1"/>
</dbReference>
<evidence type="ECO:0000256" key="6">
    <source>
        <dbReference type="ARBA" id="ARBA00023242"/>
    </source>
</evidence>
<sequence length="646" mass="74206">MAEQQSISSAVYGLQGTLRDLQQKLPCLVDKTAVERQPNELHALGTVNLDKVRKEFADHINVIRDVCSQFETEVLGDVMKMGAGADPAFRKHFTHLKEQATLESTVLRIKDTLKHTKEFFENTIREKEECKSKIETQRLEKIAQSMGLVTFIDSSQKSESGLPITTITIGGTIIVIDIDIDDTGNVLRAKVTYVSETLQNDQDDRVDAMFAESLQNRQFDLFKRNLACLARLDQLNVKYSSVDFFSILKHLYYDFKQVYQDELPIDVLLEGHGVPLQHIHYPGLSIAYWMDFQILLDNQQPTETSFAQAARLLLSFEDSIQTTHYLPKSHTSYLTTQAMEEDHFKRVSETTFQWTRPLEFIKPLGSHPEVKDVPVRWVATLDPPLATSAHVCQQLMTVAGLSNQEFVDVQYSSSCDLSLEEMLVKEDLRKHQWVSQKEDRPDQVYRWASSCPTTARMVSRVPFHHPVQLHSIIQCLRQQHMFNELFMTIFNSTTSQPIPIKSSRTSLSLQDILIASHQDQQWRTEVITADAPNSIHITLSTPPLPNQPFVMIPLSIEIPAECPTKPRVRLSSSVSQQKWNPQIFSQELMSQELARTRHIPRFIHWLYTRMVTADSYLLDRTKRDHASIQEEDEENSSYKMIKMDLD</sequence>
<keyword evidence="6 7" id="KW-0539">Nucleus</keyword>
<dbReference type="PANTHER" id="PTHR35041:SF4">
    <property type="entry name" value="MEDIATOR OF RNA POLYMERASE II TRANSCRIPTION SUBUNIT 1"/>
    <property type="match status" value="1"/>
</dbReference>
<organism evidence="9 10">
    <name type="scientific">Choanephora cucurbitarum</name>
    <dbReference type="NCBI Taxonomy" id="101091"/>
    <lineage>
        <taxon>Eukaryota</taxon>
        <taxon>Fungi</taxon>
        <taxon>Fungi incertae sedis</taxon>
        <taxon>Mucoromycota</taxon>
        <taxon>Mucoromycotina</taxon>
        <taxon>Mucoromycetes</taxon>
        <taxon>Mucorales</taxon>
        <taxon>Mucorineae</taxon>
        <taxon>Choanephoraceae</taxon>
        <taxon>Choanephoroideae</taxon>
        <taxon>Choanephora</taxon>
    </lineage>
</organism>
<dbReference type="EMBL" id="LUGH01001026">
    <property type="protein sequence ID" value="OBZ81867.1"/>
    <property type="molecule type" value="Genomic_DNA"/>
</dbReference>
<dbReference type="Pfam" id="PF10744">
    <property type="entry name" value="Med1"/>
    <property type="match status" value="1"/>
</dbReference>
<comment type="subcellular location">
    <subcellularLocation>
        <location evidence="1 7">Nucleus</location>
    </subcellularLocation>
</comment>
<protein>
    <recommendedName>
        <fullName evidence="7">Mediator of RNA polymerase II transcription subunit 1</fullName>
    </recommendedName>
    <alternativeName>
        <fullName evidence="7">Mediator complex subunit 1</fullName>
    </alternativeName>
</protein>
<reference evidence="9 10" key="1">
    <citation type="submission" date="2016-03" db="EMBL/GenBank/DDBJ databases">
        <title>Choanephora cucurbitarum.</title>
        <authorList>
            <person name="Min B."/>
            <person name="Park H."/>
            <person name="Park J.-H."/>
            <person name="Shin H.-D."/>
            <person name="Choi I.-G."/>
        </authorList>
    </citation>
    <scope>NUCLEOTIDE SEQUENCE [LARGE SCALE GENOMIC DNA]</scope>
    <source>
        <strain evidence="9 10">KUS-F28377</strain>
    </source>
</reference>
<comment type="caution">
    <text evidence="9">The sequence shown here is derived from an EMBL/GenBank/DDBJ whole genome shotgun (WGS) entry which is preliminary data.</text>
</comment>
<proteinExistence type="inferred from homology"/>
<dbReference type="FunCoup" id="A0A1C7MYF5">
    <property type="interactions" value="18"/>
</dbReference>
<dbReference type="AlphaFoldDB" id="A0A1C7MYF5"/>
<accession>A0A1C7MYF5</accession>
<dbReference type="GO" id="GO:0045944">
    <property type="term" value="P:positive regulation of transcription by RNA polymerase II"/>
    <property type="evidence" value="ECO:0007669"/>
    <property type="project" value="UniProtKB-ARBA"/>
</dbReference>
<dbReference type="InParanoid" id="A0A1C7MYF5"/>
<dbReference type="InterPro" id="IPR019680">
    <property type="entry name" value="Mediator_Med1"/>
</dbReference>
<keyword evidence="10" id="KW-1185">Reference proteome</keyword>
<dbReference type="GO" id="GO:0016592">
    <property type="term" value="C:mediator complex"/>
    <property type="evidence" value="ECO:0007669"/>
    <property type="project" value="InterPro"/>
</dbReference>
<evidence type="ECO:0000256" key="4">
    <source>
        <dbReference type="ARBA" id="ARBA00023159"/>
    </source>
</evidence>
<evidence type="ECO:0000256" key="1">
    <source>
        <dbReference type="ARBA" id="ARBA00004123"/>
    </source>
</evidence>
<evidence type="ECO:0000256" key="7">
    <source>
        <dbReference type="RuleBase" id="RU364059"/>
    </source>
</evidence>
<comment type="function">
    <text evidence="7">Component of the Mediator complex, a coactivator involved in the regulated transcription of nearly all RNA polymerase II-dependent genes. Mediator functions as a bridge to convey information from gene-specific regulatory proteins to the basal RNA polymerase II transcription machinery. Mediator is recruited to promoters by direct interactions with regulatory proteins and serves as a scaffold for the assembly of a functional preinitiation complex with RNA polymerase II and the general transcription factors.</text>
</comment>
<keyword evidence="4 7" id="KW-0010">Activator</keyword>
<dbReference type="STRING" id="101091.A0A1C7MYF5"/>
<feature type="domain" description="Mediator complex subunit Med1" evidence="8">
    <location>
        <begin position="134"/>
        <end position="490"/>
    </location>
</feature>
<dbReference type="OrthoDB" id="2281547at2759"/>